<organism evidence="8 9">
    <name type="scientific">Paramuribaculum intestinale</name>
    <dbReference type="NCBI Taxonomy" id="2094151"/>
    <lineage>
        <taxon>Bacteria</taxon>
        <taxon>Pseudomonadati</taxon>
        <taxon>Bacteroidota</taxon>
        <taxon>Bacteroidia</taxon>
        <taxon>Bacteroidales</taxon>
        <taxon>Muribaculaceae</taxon>
        <taxon>Paramuribaculum</taxon>
    </lineage>
</organism>
<name>A0A2V1J1K3_9BACT</name>
<feature type="domain" description="RNA polymerase sigma-70 region 2" evidence="6">
    <location>
        <begin position="11"/>
        <end position="74"/>
    </location>
</feature>
<dbReference type="PANTHER" id="PTHR43133">
    <property type="entry name" value="RNA POLYMERASE ECF-TYPE SIGMA FACTO"/>
    <property type="match status" value="1"/>
</dbReference>
<protein>
    <submittedName>
        <fullName evidence="8">Sigma-70 family RNA polymerase sigma factor</fullName>
    </submittedName>
</protein>
<dbReference type="InterPro" id="IPR014284">
    <property type="entry name" value="RNA_pol_sigma-70_dom"/>
</dbReference>
<evidence type="ECO:0000259" key="7">
    <source>
        <dbReference type="Pfam" id="PF04545"/>
    </source>
</evidence>
<dbReference type="EMBL" id="PUBV01000002">
    <property type="protein sequence ID" value="PWB09371.1"/>
    <property type="molecule type" value="Genomic_DNA"/>
</dbReference>
<keyword evidence="9" id="KW-1185">Reference proteome</keyword>
<dbReference type="CDD" id="cd06171">
    <property type="entry name" value="Sigma70_r4"/>
    <property type="match status" value="1"/>
</dbReference>
<dbReference type="SUPFAM" id="SSF88659">
    <property type="entry name" value="Sigma3 and sigma4 domains of RNA polymerase sigma factors"/>
    <property type="match status" value="1"/>
</dbReference>
<dbReference type="GeneID" id="93425327"/>
<keyword evidence="5" id="KW-0804">Transcription</keyword>
<dbReference type="Gene3D" id="1.10.10.10">
    <property type="entry name" value="Winged helix-like DNA-binding domain superfamily/Winged helix DNA-binding domain"/>
    <property type="match status" value="1"/>
</dbReference>
<dbReference type="SUPFAM" id="SSF88946">
    <property type="entry name" value="Sigma2 domain of RNA polymerase sigma factors"/>
    <property type="match status" value="1"/>
</dbReference>
<dbReference type="InterPro" id="IPR007630">
    <property type="entry name" value="RNA_pol_sigma70_r4"/>
</dbReference>
<accession>A0A2V1J1K3</accession>
<dbReference type="InterPro" id="IPR013324">
    <property type="entry name" value="RNA_pol_sigma_r3/r4-like"/>
</dbReference>
<dbReference type="GO" id="GO:0003677">
    <property type="term" value="F:DNA binding"/>
    <property type="evidence" value="ECO:0007669"/>
    <property type="project" value="UniProtKB-KW"/>
</dbReference>
<dbReference type="Pfam" id="PF04545">
    <property type="entry name" value="Sigma70_r4"/>
    <property type="match status" value="1"/>
</dbReference>
<dbReference type="RefSeq" id="WP_107034993.1">
    <property type="nucleotide sequence ID" value="NZ_CAOMFE010000019.1"/>
</dbReference>
<keyword evidence="3" id="KW-0731">Sigma factor</keyword>
<dbReference type="NCBIfam" id="TIGR02937">
    <property type="entry name" value="sigma70-ECF"/>
    <property type="match status" value="1"/>
</dbReference>
<gene>
    <name evidence="8" type="ORF">C5O25_01650</name>
</gene>
<keyword evidence="2" id="KW-0805">Transcription regulation</keyword>
<reference evidence="9" key="1">
    <citation type="submission" date="2018-02" db="EMBL/GenBank/DDBJ databases">
        <authorList>
            <person name="Clavel T."/>
            <person name="Strowig T."/>
        </authorList>
    </citation>
    <scope>NUCLEOTIDE SEQUENCE [LARGE SCALE GENOMIC DNA]</scope>
    <source>
        <strain evidence="9">DSM 100764</strain>
    </source>
</reference>
<evidence type="ECO:0000256" key="4">
    <source>
        <dbReference type="ARBA" id="ARBA00023125"/>
    </source>
</evidence>
<evidence type="ECO:0000256" key="2">
    <source>
        <dbReference type="ARBA" id="ARBA00023015"/>
    </source>
</evidence>
<comment type="similarity">
    <text evidence="1">Belongs to the sigma-70 factor family. ECF subfamily.</text>
</comment>
<feature type="domain" description="RNA polymerase sigma-70 region 4" evidence="7">
    <location>
        <begin position="114"/>
        <end position="160"/>
    </location>
</feature>
<keyword evidence="4" id="KW-0238">DNA-binding</keyword>
<dbReference type="PANTHER" id="PTHR43133:SF8">
    <property type="entry name" value="RNA POLYMERASE SIGMA FACTOR HI_1459-RELATED"/>
    <property type="match status" value="1"/>
</dbReference>
<evidence type="ECO:0000256" key="3">
    <source>
        <dbReference type="ARBA" id="ARBA00023082"/>
    </source>
</evidence>
<dbReference type="InterPro" id="IPR013325">
    <property type="entry name" value="RNA_pol_sigma_r2"/>
</dbReference>
<dbReference type="InterPro" id="IPR036388">
    <property type="entry name" value="WH-like_DNA-bd_sf"/>
</dbReference>
<evidence type="ECO:0000256" key="5">
    <source>
        <dbReference type="ARBA" id="ARBA00023163"/>
    </source>
</evidence>
<dbReference type="GO" id="GO:0016987">
    <property type="term" value="F:sigma factor activity"/>
    <property type="evidence" value="ECO:0007669"/>
    <property type="project" value="UniProtKB-KW"/>
</dbReference>
<evidence type="ECO:0000313" key="9">
    <source>
        <dbReference type="Proteomes" id="UP000244925"/>
    </source>
</evidence>
<dbReference type="AlphaFoldDB" id="A0A2V1J1K3"/>
<evidence type="ECO:0000256" key="1">
    <source>
        <dbReference type="ARBA" id="ARBA00010641"/>
    </source>
</evidence>
<comment type="caution">
    <text evidence="8">The sequence shown here is derived from an EMBL/GenBank/DDBJ whole genome shotgun (WGS) entry which is preliminary data.</text>
</comment>
<dbReference type="Gene3D" id="1.10.1740.10">
    <property type="match status" value="1"/>
</dbReference>
<dbReference type="Pfam" id="PF04542">
    <property type="entry name" value="Sigma70_r2"/>
    <property type="match status" value="1"/>
</dbReference>
<evidence type="ECO:0000259" key="6">
    <source>
        <dbReference type="Pfam" id="PF04542"/>
    </source>
</evidence>
<sequence>MDSRQLTSTFMAMRQRLLAIARQLLGNDDDAVDALQDAFVGLWTRADSLSDERHARGATVISVRNASIDLLRRRVVRRGDETGVIPEPADDTADCYGESHAERLFGEVSRLMDAHLSERDREILRLRDAGEWPMEEIAARFGLTEAHVRTIVSRARRTIRDRYLELQRIHTDNHKHNPQTL</sequence>
<dbReference type="InterPro" id="IPR007627">
    <property type="entry name" value="RNA_pol_sigma70_r2"/>
</dbReference>
<dbReference type="Proteomes" id="UP000244925">
    <property type="component" value="Unassembled WGS sequence"/>
</dbReference>
<dbReference type="InterPro" id="IPR039425">
    <property type="entry name" value="RNA_pol_sigma-70-like"/>
</dbReference>
<evidence type="ECO:0000313" key="8">
    <source>
        <dbReference type="EMBL" id="PWB09371.1"/>
    </source>
</evidence>
<dbReference type="GO" id="GO:0006352">
    <property type="term" value="P:DNA-templated transcription initiation"/>
    <property type="evidence" value="ECO:0007669"/>
    <property type="project" value="InterPro"/>
</dbReference>
<proteinExistence type="inferred from homology"/>